<sequence length="53" mass="5812">MGGKQAWREPPTRMEQGHIAMDTGTGDIRATEFTSSRLGDSAFLGQMLDRIVS</sequence>
<dbReference type="Proteomes" id="UP000064912">
    <property type="component" value="Chromosome"/>
</dbReference>
<evidence type="ECO:0000313" key="1">
    <source>
        <dbReference type="EMBL" id="BAQ67651.1"/>
    </source>
</evidence>
<reference evidence="1 2" key="1">
    <citation type="submission" date="2015-02" db="EMBL/GenBank/DDBJ databases">
        <title>Genome sequene of Rhodovulum sulfidophilum DSM 2351.</title>
        <authorList>
            <person name="Nagao N."/>
        </authorList>
    </citation>
    <scope>NUCLEOTIDE SEQUENCE [LARGE SCALE GENOMIC DNA]</scope>
    <source>
        <strain evidence="1 2">DSM 2351</strain>
    </source>
</reference>
<protein>
    <submittedName>
        <fullName evidence="1">Transposase</fullName>
    </submittedName>
</protein>
<dbReference type="AlphaFoldDB" id="A0A0D6AY28"/>
<accession>A0A0D6AY28</accession>
<proteinExistence type="predicted"/>
<organism evidence="1 2">
    <name type="scientific">Rhodovulum sulfidophilum</name>
    <name type="common">Rhodobacter sulfidophilus</name>
    <dbReference type="NCBI Taxonomy" id="35806"/>
    <lineage>
        <taxon>Bacteria</taxon>
        <taxon>Pseudomonadati</taxon>
        <taxon>Pseudomonadota</taxon>
        <taxon>Alphaproteobacteria</taxon>
        <taxon>Rhodobacterales</taxon>
        <taxon>Paracoccaceae</taxon>
        <taxon>Rhodovulum</taxon>
    </lineage>
</organism>
<name>A0A0D6AY28_RHOSU</name>
<evidence type="ECO:0000313" key="2">
    <source>
        <dbReference type="Proteomes" id="UP000064912"/>
    </source>
</evidence>
<dbReference type="EMBL" id="AP014800">
    <property type="protein sequence ID" value="BAQ67651.1"/>
    <property type="molecule type" value="Genomic_DNA"/>
</dbReference>
<dbReference type="KEGG" id="rsu:NHU_00482"/>
<dbReference type="PATRIC" id="fig|35806.4.peg.490"/>
<gene>
    <name evidence="1" type="ORF">NHU_00482</name>
</gene>